<evidence type="ECO:0000256" key="5">
    <source>
        <dbReference type="ARBA" id="ARBA00023163"/>
    </source>
</evidence>
<evidence type="ECO:0000256" key="3">
    <source>
        <dbReference type="ARBA" id="ARBA00023015"/>
    </source>
</evidence>
<keyword evidence="3" id="KW-0805">Transcription regulation</keyword>
<dbReference type="Pfam" id="PF00172">
    <property type="entry name" value="Zn_clus"/>
    <property type="match status" value="1"/>
</dbReference>
<dbReference type="PANTHER" id="PTHR46910">
    <property type="entry name" value="TRANSCRIPTION FACTOR PDR1"/>
    <property type="match status" value="1"/>
</dbReference>
<reference evidence="9" key="1">
    <citation type="submission" date="2018-03" db="EMBL/GenBank/DDBJ databases">
        <authorList>
            <person name="Guldener U."/>
        </authorList>
    </citation>
    <scope>NUCLEOTIDE SEQUENCE</scope>
</reference>
<evidence type="ECO:0000256" key="1">
    <source>
        <dbReference type="ARBA" id="ARBA00004123"/>
    </source>
</evidence>
<dbReference type="GO" id="GO:0008270">
    <property type="term" value="F:zinc ion binding"/>
    <property type="evidence" value="ECO:0007669"/>
    <property type="project" value="InterPro"/>
</dbReference>
<accession>A0AAE8M9R3</accession>
<evidence type="ECO:0000259" key="8">
    <source>
        <dbReference type="PROSITE" id="PS50048"/>
    </source>
</evidence>
<dbReference type="InterPro" id="IPR050987">
    <property type="entry name" value="AtrR-like"/>
</dbReference>
<keyword evidence="10" id="KW-1185">Reference proteome</keyword>
<dbReference type="InterPro" id="IPR036864">
    <property type="entry name" value="Zn2-C6_fun-type_DNA-bd_sf"/>
</dbReference>
<evidence type="ECO:0000313" key="10">
    <source>
        <dbReference type="Proteomes" id="UP001187734"/>
    </source>
</evidence>
<dbReference type="GO" id="GO:0005634">
    <property type="term" value="C:nucleus"/>
    <property type="evidence" value="ECO:0007669"/>
    <property type="project" value="UniProtKB-SubCell"/>
</dbReference>
<dbReference type="Gene3D" id="4.10.240.10">
    <property type="entry name" value="Zn(2)-C6 fungal-type DNA-binding domain"/>
    <property type="match status" value="1"/>
</dbReference>
<dbReference type="CDD" id="cd00067">
    <property type="entry name" value="GAL4"/>
    <property type="match status" value="1"/>
</dbReference>
<dbReference type="GO" id="GO:0006351">
    <property type="term" value="P:DNA-templated transcription"/>
    <property type="evidence" value="ECO:0007669"/>
    <property type="project" value="InterPro"/>
</dbReference>
<feature type="coiled-coil region" evidence="7">
    <location>
        <begin position="134"/>
        <end position="161"/>
    </location>
</feature>
<dbReference type="InterPro" id="IPR007219">
    <property type="entry name" value="XnlR_reg_dom"/>
</dbReference>
<comment type="caution">
    <text evidence="9">The sequence shown here is derived from an EMBL/GenBank/DDBJ whole genome shotgun (WGS) entry which is preliminary data.</text>
</comment>
<dbReference type="SMART" id="SM00906">
    <property type="entry name" value="Fungal_trans"/>
    <property type="match status" value="1"/>
</dbReference>
<keyword evidence="2" id="KW-0479">Metal-binding</keyword>
<evidence type="ECO:0000256" key="4">
    <source>
        <dbReference type="ARBA" id="ARBA00023125"/>
    </source>
</evidence>
<dbReference type="AlphaFoldDB" id="A0AAE8M9R3"/>
<dbReference type="Pfam" id="PF04082">
    <property type="entry name" value="Fungal_trans"/>
    <property type="match status" value="1"/>
</dbReference>
<sequence length="644" mass="72360">MSGMINSLWQQPYYDDTGFYSQIPENSGGINLALDYYDGSDNSQELRLGRGISTEKEVMETVFRIKKLFRLEIREDASLLDGFDINQACDLCYTRKIKCDGQQPRCSNCINYKTSCTHTARSRKWKPKAQQPGEISEADEIRILQEQMQQLQDKLAQYQIQDTTPSSSALSPSVDYGHGLTGVGNTIPLMKLPPLQQTMHMVGIFLNTVNSVLPLFHPDSLLRLVGETYAVQPRQRDPVAWAAINVVLALACQQIPNGEDPDLQYGVSSDYLNKAQSVVWAVTLGETRLLNIQTLVGMAMVLETHGADKTPALIIISAAMRLIHKMGLHDRRYSAHLDVTERTQHARVFWLAYIVDKDLSMRTQQPAVQLDDDIDVDIPASTPAIEGGDSAAGIVTTVDGNTTMDYFQARVQLAHIQGSIYDHLYSTRASKRSPEERQAIREDIVKALDEWKASIPVDFSATNVIATTCNNPSIASFFCILHTTSLFCLVLNTQAHAWDEQWVMGLRDHGRGSKTLQLPAEWTGMVVEARDFMILFEQVCLKHEWLRWMVTCTYTSAMVLLTINNLNNLQQPEFERDSDRIQKALDWFKETTKEISSSLACVLADVCTEAFGTMKQRRADDIALALGGDWLVGFINSLEHSEEY</sequence>
<gene>
    <name evidence="9" type="ORF">FTOL_05714</name>
</gene>
<dbReference type="EMBL" id="ONZP01000183">
    <property type="protein sequence ID" value="SPJ75983.1"/>
    <property type="molecule type" value="Genomic_DNA"/>
</dbReference>
<protein>
    <submittedName>
        <fullName evidence="9">Related to transcriptional activator Mut3p</fullName>
    </submittedName>
</protein>
<evidence type="ECO:0000313" key="9">
    <source>
        <dbReference type="EMBL" id="SPJ75983.1"/>
    </source>
</evidence>
<evidence type="ECO:0000256" key="2">
    <source>
        <dbReference type="ARBA" id="ARBA00022723"/>
    </source>
</evidence>
<evidence type="ECO:0000256" key="6">
    <source>
        <dbReference type="ARBA" id="ARBA00023242"/>
    </source>
</evidence>
<dbReference type="PANTHER" id="PTHR46910:SF37">
    <property type="entry name" value="ZN(II)2CYS6 TRANSCRIPTION FACTOR (EUROFUNG)"/>
    <property type="match status" value="1"/>
</dbReference>
<dbReference type="CDD" id="cd12148">
    <property type="entry name" value="fungal_TF_MHR"/>
    <property type="match status" value="1"/>
</dbReference>
<dbReference type="GO" id="GO:0000981">
    <property type="term" value="F:DNA-binding transcription factor activity, RNA polymerase II-specific"/>
    <property type="evidence" value="ECO:0007669"/>
    <property type="project" value="InterPro"/>
</dbReference>
<evidence type="ECO:0000256" key="7">
    <source>
        <dbReference type="SAM" id="Coils"/>
    </source>
</evidence>
<dbReference type="InterPro" id="IPR001138">
    <property type="entry name" value="Zn2Cys6_DnaBD"/>
</dbReference>
<dbReference type="PROSITE" id="PS50048">
    <property type="entry name" value="ZN2_CY6_FUNGAL_2"/>
    <property type="match status" value="1"/>
</dbReference>
<proteinExistence type="predicted"/>
<feature type="domain" description="Zn(2)-C6 fungal-type" evidence="8">
    <location>
        <begin position="88"/>
        <end position="118"/>
    </location>
</feature>
<dbReference type="GO" id="GO:0003677">
    <property type="term" value="F:DNA binding"/>
    <property type="evidence" value="ECO:0007669"/>
    <property type="project" value="UniProtKB-KW"/>
</dbReference>
<keyword evidence="5" id="KW-0804">Transcription</keyword>
<name>A0AAE8M9R3_9HYPO</name>
<keyword evidence="7" id="KW-0175">Coiled coil</keyword>
<organism evidence="9 10">
    <name type="scientific">Fusarium torulosum</name>
    <dbReference type="NCBI Taxonomy" id="33205"/>
    <lineage>
        <taxon>Eukaryota</taxon>
        <taxon>Fungi</taxon>
        <taxon>Dikarya</taxon>
        <taxon>Ascomycota</taxon>
        <taxon>Pezizomycotina</taxon>
        <taxon>Sordariomycetes</taxon>
        <taxon>Hypocreomycetidae</taxon>
        <taxon>Hypocreales</taxon>
        <taxon>Nectriaceae</taxon>
        <taxon>Fusarium</taxon>
    </lineage>
</organism>
<dbReference type="Proteomes" id="UP001187734">
    <property type="component" value="Unassembled WGS sequence"/>
</dbReference>
<dbReference type="SMART" id="SM00066">
    <property type="entry name" value="GAL4"/>
    <property type="match status" value="1"/>
</dbReference>
<keyword evidence="4" id="KW-0238">DNA-binding</keyword>
<keyword evidence="6" id="KW-0539">Nucleus</keyword>
<comment type="subcellular location">
    <subcellularLocation>
        <location evidence="1">Nucleus</location>
    </subcellularLocation>
</comment>
<dbReference type="SUPFAM" id="SSF57701">
    <property type="entry name" value="Zn2/Cys6 DNA-binding domain"/>
    <property type="match status" value="1"/>
</dbReference>